<feature type="domain" description="Hexokinase N-terminal" evidence="7">
    <location>
        <begin position="195"/>
        <end position="255"/>
    </location>
</feature>
<dbReference type="GO" id="GO:0005829">
    <property type="term" value="C:cytosol"/>
    <property type="evidence" value="ECO:0007669"/>
    <property type="project" value="TreeGrafter"/>
</dbReference>
<dbReference type="EC" id="2.7.1.-" evidence="6"/>
<name>A0AA43TRS6_9LECA</name>
<dbReference type="SUPFAM" id="SSF53067">
    <property type="entry name" value="Actin-like ATPase domain"/>
    <property type="match status" value="2"/>
</dbReference>
<proteinExistence type="inferred from homology"/>
<dbReference type="GO" id="GO:0001678">
    <property type="term" value="P:intracellular glucose homeostasis"/>
    <property type="evidence" value="ECO:0007669"/>
    <property type="project" value="InterPro"/>
</dbReference>
<comment type="similarity">
    <text evidence="1 6">Belongs to the hexokinase family.</text>
</comment>
<keyword evidence="5 6" id="KW-0067">ATP-binding</keyword>
<dbReference type="PROSITE" id="PS51748">
    <property type="entry name" value="HEXOKINASE_2"/>
    <property type="match status" value="1"/>
</dbReference>
<keyword evidence="4 6" id="KW-0418">Kinase</keyword>
<dbReference type="GO" id="GO:0005536">
    <property type="term" value="F:D-glucose binding"/>
    <property type="evidence" value="ECO:0007669"/>
    <property type="project" value="InterPro"/>
</dbReference>
<evidence type="ECO:0000256" key="6">
    <source>
        <dbReference type="RuleBase" id="RU362007"/>
    </source>
</evidence>
<dbReference type="GO" id="GO:0019158">
    <property type="term" value="F:mannokinase activity"/>
    <property type="evidence" value="ECO:0007669"/>
    <property type="project" value="TreeGrafter"/>
</dbReference>
<sequence>MLLTRTLHATTPAGDMPVKNQPVMTAPTSMALDMPDLVSEVQEAFEAQLDVSSLLAISTGLQAELRQHMVASEQCMLPSFNYDLPTGQEKGVYLAVEVGGSNLRMALVDLYGRHRGVDCLKIRRQTASPIAREIRHSTGYSFFDWMAIQIREMLASEGEVRLEGDVVRMGVAWSFPIEYVPFSHILLARRLMDHSQTSIRSGNVLGMGKGFRCSDTIKNQDLSDIIHAACQRQKVNVRLDAIVNDTSSTLLARAYLDPATRLAVVLGTGMNAAIHLPIAAFHPSKFDLRAEKPGPSITHVLTNTELSMFGKAIFPRSRWDEALNRAHIMPNYQPFEYLVAGGYMSEIVRRIMVDAAENDGLYVHGFPKTLLVPYSLDTHTLARIQLDKSAGLTATRNLLHEKHQSSVRPSFQDAAFIQKVVVSVSRRSIAYFAAGVHALTSLLQDLETEAGLESGLDHVSIGCDGSVINKYPGYMETAQETLDQLQATEAKGRKRVLLEKTQDSAVLGAGVAGALAASSSPPG</sequence>
<dbReference type="InterPro" id="IPR022673">
    <property type="entry name" value="Hexokinase_C"/>
</dbReference>
<dbReference type="PANTHER" id="PTHR19443">
    <property type="entry name" value="HEXOKINASE"/>
    <property type="match status" value="1"/>
</dbReference>
<dbReference type="InterPro" id="IPR022672">
    <property type="entry name" value="Hexokinase_N"/>
</dbReference>
<evidence type="ECO:0000256" key="5">
    <source>
        <dbReference type="ARBA" id="ARBA00022840"/>
    </source>
</evidence>
<dbReference type="GO" id="GO:0008865">
    <property type="term" value="F:fructokinase activity"/>
    <property type="evidence" value="ECO:0007669"/>
    <property type="project" value="TreeGrafter"/>
</dbReference>
<evidence type="ECO:0000313" key="10">
    <source>
        <dbReference type="Proteomes" id="UP001161017"/>
    </source>
</evidence>
<dbReference type="GO" id="GO:0006096">
    <property type="term" value="P:glycolytic process"/>
    <property type="evidence" value="ECO:0007669"/>
    <property type="project" value="UniProtKB-KW"/>
</dbReference>
<dbReference type="PRINTS" id="PR00475">
    <property type="entry name" value="HEXOKINASE"/>
</dbReference>
<evidence type="ECO:0000256" key="1">
    <source>
        <dbReference type="ARBA" id="ARBA00009225"/>
    </source>
</evidence>
<evidence type="ECO:0000256" key="3">
    <source>
        <dbReference type="ARBA" id="ARBA00022741"/>
    </source>
</evidence>
<dbReference type="EMBL" id="JAPUFD010000002">
    <property type="protein sequence ID" value="MDI1485913.1"/>
    <property type="molecule type" value="Genomic_DNA"/>
</dbReference>
<dbReference type="GO" id="GO:0004340">
    <property type="term" value="F:glucokinase activity"/>
    <property type="evidence" value="ECO:0007669"/>
    <property type="project" value="TreeGrafter"/>
</dbReference>
<dbReference type="Gene3D" id="3.40.367.20">
    <property type="match status" value="1"/>
</dbReference>
<dbReference type="InterPro" id="IPR001312">
    <property type="entry name" value="Hexokinase"/>
</dbReference>
<protein>
    <recommendedName>
        <fullName evidence="6">Phosphotransferase</fullName>
        <ecNumber evidence="6">2.7.1.-</ecNumber>
    </recommendedName>
</protein>
<dbReference type="GO" id="GO:0005739">
    <property type="term" value="C:mitochondrion"/>
    <property type="evidence" value="ECO:0007669"/>
    <property type="project" value="TreeGrafter"/>
</dbReference>
<dbReference type="Pfam" id="PF00349">
    <property type="entry name" value="Hexokinase_1"/>
    <property type="match status" value="2"/>
</dbReference>
<feature type="domain" description="Hexokinase N-terminal" evidence="7">
    <location>
        <begin position="47"/>
        <end position="184"/>
    </location>
</feature>
<feature type="domain" description="Hexokinase C-terminal" evidence="8">
    <location>
        <begin position="262"/>
        <end position="514"/>
    </location>
</feature>
<keyword evidence="3 6" id="KW-0547">Nucleotide-binding</keyword>
<dbReference type="GO" id="GO:0006013">
    <property type="term" value="P:mannose metabolic process"/>
    <property type="evidence" value="ECO:0007669"/>
    <property type="project" value="TreeGrafter"/>
</dbReference>
<evidence type="ECO:0000259" key="7">
    <source>
        <dbReference type="Pfam" id="PF00349"/>
    </source>
</evidence>
<evidence type="ECO:0000256" key="4">
    <source>
        <dbReference type="ARBA" id="ARBA00022777"/>
    </source>
</evidence>
<evidence type="ECO:0000259" key="8">
    <source>
        <dbReference type="Pfam" id="PF03727"/>
    </source>
</evidence>
<dbReference type="Proteomes" id="UP001161017">
    <property type="component" value="Unassembled WGS sequence"/>
</dbReference>
<keyword evidence="10" id="KW-1185">Reference proteome</keyword>
<dbReference type="Pfam" id="PF03727">
    <property type="entry name" value="Hexokinase_2"/>
    <property type="match status" value="1"/>
</dbReference>
<organism evidence="9 10">
    <name type="scientific">Ramalina farinacea</name>
    <dbReference type="NCBI Taxonomy" id="258253"/>
    <lineage>
        <taxon>Eukaryota</taxon>
        <taxon>Fungi</taxon>
        <taxon>Dikarya</taxon>
        <taxon>Ascomycota</taxon>
        <taxon>Pezizomycotina</taxon>
        <taxon>Lecanoromycetes</taxon>
        <taxon>OSLEUM clade</taxon>
        <taxon>Lecanoromycetidae</taxon>
        <taxon>Lecanorales</taxon>
        <taxon>Lecanorineae</taxon>
        <taxon>Ramalinaceae</taxon>
        <taxon>Ramalina</taxon>
    </lineage>
</organism>
<reference evidence="9" key="1">
    <citation type="journal article" date="2023" name="Genome Biol. Evol.">
        <title>First Whole Genome Sequence and Flow Cytometry Genome Size Data for the Lichen-Forming Fungus Ramalina farinacea (Ascomycota).</title>
        <authorList>
            <person name="Llewellyn T."/>
            <person name="Mian S."/>
            <person name="Hill R."/>
            <person name="Leitch I.J."/>
            <person name="Gaya E."/>
        </authorList>
    </citation>
    <scope>NUCLEOTIDE SEQUENCE</scope>
    <source>
        <strain evidence="9">LIQ254RAFAR</strain>
    </source>
</reference>
<gene>
    <name evidence="9" type="primary">NAG5</name>
    <name evidence="9" type="ORF">OHK93_004102</name>
</gene>
<dbReference type="GO" id="GO:0006006">
    <property type="term" value="P:glucose metabolic process"/>
    <property type="evidence" value="ECO:0007669"/>
    <property type="project" value="TreeGrafter"/>
</dbReference>
<evidence type="ECO:0000313" key="9">
    <source>
        <dbReference type="EMBL" id="MDI1485913.1"/>
    </source>
</evidence>
<keyword evidence="2 6" id="KW-0808">Transferase</keyword>
<evidence type="ECO:0000256" key="2">
    <source>
        <dbReference type="ARBA" id="ARBA00022679"/>
    </source>
</evidence>
<dbReference type="PANTHER" id="PTHR19443:SF24">
    <property type="entry name" value="PHOSPHOTRANSFERASE"/>
    <property type="match status" value="1"/>
</dbReference>
<accession>A0AA43TRS6</accession>
<keyword evidence="6" id="KW-0324">Glycolysis</keyword>
<dbReference type="Gene3D" id="3.30.420.40">
    <property type="match status" value="1"/>
</dbReference>
<comment type="caution">
    <text evidence="9">The sequence shown here is derived from an EMBL/GenBank/DDBJ whole genome shotgun (WGS) entry which is preliminary data.</text>
</comment>
<dbReference type="GO" id="GO:0005524">
    <property type="term" value="F:ATP binding"/>
    <property type="evidence" value="ECO:0007669"/>
    <property type="project" value="UniProtKB-UniRule"/>
</dbReference>
<dbReference type="InterPro" id="IPR043129">
    <property type="entry name" value="ATPase_NBD"/>
</dbReference>
<dbReference type="AlphaFoldDB" id="A0AA43TRS6"/>